<dbReference type="RefSeq" id="WP_138788279.1">
    <property type="nucleotide sequence ID" value="NZ_JBHTGQ010000018.1"/>
</dbReference>
<evidence type="ECO:0000313" key="2">
    <source>
        <dbReference type="Proteomes" id="UP001596528"/>
    </source>
</evidence>
<gene>
    <name evidence="1" type="ORF">ACFQWB_08595</name>
</gene>
<reference evidence="2" key="1">
    <citation type="journal article" date="2019" name="Int. J. Syst. Evol. Microbiol.">
        <title>The Global Catalogue of Microorganisms (GCM) 10K type strain sequencing project: providing services to taxonomists for standard genome sequencing and annotation.</title>
        <authorList>
            <consortium name="The Broad Institute Genomics Platform"/>
            <consortium name="The Broad Institute Genome Sequencing Center for Infectious Disease"/>
            <person name="Wu L."/>
            <person name="Ma J."/>
        </authorList>
    </citation>
    <scope>NUCLEOTIDE SEQUENCE [LARGE SCALE GENOMIC DNA]</scope>
    <source>
        <strain evidence="2">JCM 18657</strain>
    </source>
</reference>
<comment type="caution">
    <text evidence="1">The sequence shown here is derived from an EMBL/GenBank/DDBJ whole genome shotgun (WGS) entry which is preliminary data.</text>
</comment>
<proteinExistence type="predicted"/>
<keyword evidence="2" id="KW-1185">Reference proteome</keyword>
<name>A0ABW2V3J9_9BACL</name>
<dbReference type="EMBL" id="JBHTGQ010000018">
    <property type="protein sequence ID" value="MFC7750000.1"/>
    <property type="molecule type" value="Genomic_DNA"/>
</dbReference>
<evidence type="ECO:0000313" key="1">
    <source>
        <dbReference type="EMBL" id="MFC7750000.1"/>
    </source>
</evidence>
<protein>
    <submittedName>
        <fullName evidence="1">Uncharacterized protein</fullName>
    </submittedName>
</protein>
<accession>A0ABW2V3J9</accession>
<sequence length="266" mass="32283">MSYKMLGYGWKRRGHWYYDLHNKNWSLEKNINFYRNLDRSRINKTIEDPKAYARFKSFFPEERLIQYEDCIKKSRHYTVNKLTVRELCYIYGYDQQAQSAYEALRNDFSSLEKTEDKVLNSLIWIVYEDLSNTDFHPFEIIYFYLHLREELGFVFKKKDDMLLENEYLFDIVHDLEWDVHHLKHTMQRLDGLLVDPNMTGPSLMESARFRIMEQARKNMIHMRLEKSKHSKVTRSELMDVYRDDVNRMGKNHTGTKGKDTVVIRKF</sequence>
<dbReference type="Proteomes" id="UP001596528">
    <property type="component" value="Unassembled WGS sequence"/>
</dbReference>
<organism evidence="1 2">
    <name type="scientific">Paenibacillus thermoaerophilus</name>
    <dbReference type="NCBI Taxonomy" id="1215385"/>
    <lineage>
        <taxon>Bacteria</taxon>
        <taxon>Bacillati</taxon>
        <taxon>Bacillota</taxon>
        <taxon>Bacilli</taxon>
        <taxon>Bacillales</taxon>
        <taxon>Paenibacillaceae</taxon>
        <taxon>Paenibacillus</taxon>
    </lineage>
</organism>